<proteinExistence type="predicted"/>
<feature type="chain" id="PRO_5046204751" evidence="1">
    <location>
        <begin position="23"/>
        <end position="259"/>
    </location>
</feature>
<sequence>MRKTLFTRKLLLVLLSPLLLFAASCTRKMSPESARLNDGTEVVNAMYQKWKDKWYPNFAFEQKAIFYENDQVTKEEVWQEIYSQPGNLHIRFNGFETGNGVLFAQDSVYNFANGELKSKRPMVHNLVLLSFDVYFLQPAVTAEKLQQLGFNLQQMTESTWQGRPVYVVGTSNAADTTTTQFWVDKERLYTVRSIINSNGAVRDVEINNYKQINNNWVATEIVFKTNGKKTLYEEYFNISFPERTDKSWFDPKQFSSARW</sequence>
<keyword evidence="3" id="KW-1185">Reference proteome</keyword>
<gene>
    <name evidence="2" type="ORF">ACFSKP_04595</name>
</gene>
<name>A0ABW5CT59_9BACT</name>
<feature type="signal peptide" evidence="1">
    <location>
        <begin position="1"/>
        <end position="22"/>
    </location>
</feature>
<dbReference type="Proteomes" id="UP001597374">
    <property type="component" value="Unassembled WGS sequence"/>
</dbReference>
<keyword evidence="2" id="KW-0449">Lipoprotein</keyword>
<accession>A0ABW5CT59</accession>
<dbReference type="EMBL" id="JBHUIM010000001">
    <property type="protein sequence ID" value="MFD2245522.1"/>
    <property type="molecule type" value="Genomic_DNA"/>
</dbReference>
<organism evidence="2 3">
    <name type="scientific">Pontibacter ruber</name>
    <dbReference type="NCBI Taxonomy" id="1343895"/>
    <lineage>
        <taxon>Bacteria</taxon>
        <taxon>Pseudomonadati</taxon>
        <taxon>Bacteroidota</taxon>
        <taxon>Cytophagia</taxon>
        <taxon>Cytophagales</taxon>
        <taxon>Hymenobacteraceae</taxon>
        <taxon>Pontibacter</taxon>
    </lineage>
</organism>
<dbReference type="RefSeq" id="WP_250429001.1">
    <property type="nucleotide sequence ID" value="NZ_JALPRR010000002.1"/>
</dbReference>
<reference evidence="3" key="1">
    <citation type="journal article" date="2019" name="Int. J. Syst. Evol. Microbiol.">
        <title>The Global Catalogue of Microorganisms (GCM) 10K type strain sequencing project: providing services to taxonomists for standard genome sequencing and annotation.</title>
        <authorList>
            <consortium name="The Broad Institute Genomics Platform"/>
            <consortium name="The Broad Institute Genome Sequencing Center for Infectious Disease"/>
            <person name="Wu L."/>
            <person name="Ma J."/>
        </authorList>
    </citation>
    <scope>NUCLEOTIDE SEQUENCE [LARGE SCALE GENOMIC DNA]</scope>
    <source>
        <strain evidence="3">CGMCC 4.1782</strain>
    </source>
</reference>
<comment type="caution">
    <text evidence="2">The sequence shown here is derived from an EMBL/GenBank/DDBJ whole genome shotgun (WGS) entry which is preliminary data.</text>
</comment>
<protein>
    <submittedName>
        <fullName evidence="2">Outer membrane lipoprotein-sorting protein</fullName>
    </submittedName>
</protein>
<evidence type="ECO:0000256" key="1">
    <source>
        <dbReference type="SAM" id="SignalP"/>
    </source>
</evidence>
<dbReference type="Gene3D" id="2.50.20.10">
    <property type="entry name" value="Lipoprotein localisation LolA/LolB/LppX"/>
    <property type="match status" value="1"/>
</dbReference>
<evidence type="ECO:0000313" key="3">
    <source>
        <dbReference type="Proteomes" id="UP001597374"/>
    </source>
</evidence>
<keyword evidence="1" id="KW-0732">Signal</keyword>
<evidence type="ECO:0000313" key="2">
    <source>
        <dbReference type="EMBL" id="MFD2245522.1"/>
    </source>
</evidence>